<dbReference type="InterPro" id="IPR029056">
    <property type="entry name" value="Ribokinase-like"/>
</dbReference>
<feature type="domain" description="YjeF C-terminal" evidence="1">
    <location>
        <begin position="122"/>
        <end position="274"/>
    </location>
</feature>
<dbReference type="RefSeq" id="WP_012624534.1">
    <property type="nucleotide sequence ID" value="NZ_FPIW01000003.1"/>
</dbReference>
<organism evidence="2 3">
    <name type="scientific">Desulfovibrio desulfuricans</name>
    <dbReference type="NCBI Taxonomy" id="876"/>
    <lineage>
        <taxon>Bacteria</taxon>
        <taxon>Pseudomonadati</taxon>
        <taxon>Thermodesulfobacteriota</taxon>
        <taxon>Desulfovibrionia</taxon>
        <taxon>Desulfovibrionales</taxon>
        <taxon>Desulfovibrionaceae</taxon>
        <taxon>Desulfovibrio</taxon>
    </lineage>
</organism>
<protein>
    <submittedName>
        <fullName evidence="2">Carbohydrate kinase</fullName>
    </submittedName>
</protein>
<dbReference type="OMA" id="HYIKPKI"/>
<dbReference type="GO" id="GO:0016836">
    <property type="term" value="F:hydro-lyase activity"/>
    <property type="evidence" value="ECO:0007669"/>
    <property type="project" value="InterPro"/>
</dbReference>
<comment type="caution">
    <text evidence="2">The sequence shown here is derived from an EMBL/GenBank/DDBJ whole genome shotgun (WGS) entry which is preliminary data.</text>
</comment>
<dbReference type="Proteomes" id="UP000182680">
    <property type="component" value="Unassembled WGS sequence"/>
</dbReference>
<dbReference type="Pfam" id="PF01256">
    <property type="entry name" value="Carb_kinase"/>
    <property type="match status" value="1"/>
</dbReference>
<dbReference type="SUPFAM" id="SSF53613">
    <property type="entry name" value="Ribokinase-like"/>
    <property type="match status" value="1"/>
</dbReference>
<keyword evidence="2" id="KW-0418">Kinase</keyword>
<dbReference type="GO" id="GO:0016301">
    <property type="term" value="F:kinase activity"/>
    <property type="evidence" value="ECO:0007669"/>
    <property type="project" value="UniProtKB-KW"/>
</dbReference>
<keyword evidence="2" id="KW-0808">Transferase</keyword>
<dbReference type="EMBL" id="FPIW01000003">
    <property type="protein sequence ID" value="SFW19411.1"/>
    <property type="molecule type" value="Genomic_DNA"/>
</dbReference>
<reference evidence="3" key="1">
    <citation type="submission" date="2016-11" db="EMBL/GenBank/DDBJ databases">
        <authorList>
            <person name="Jaros S."/>
            <person name="Januszkiewicz K."/>
            <person name="Wedrychowicz H."/>
        </authorList>
    </citation>
    <scope>NUCLEOTIDE SEQUENCE [LARGE SCALE GENOMIC DNA]</scope>
    <source>
        <strain evidence="3">DSM 7057</strain>
    </source>
</reference>
<accession>A0AA94HQR0</accession>
<evidence type="ECO:0000313" key="2">
    <source>
        <dbReference type="EMBL" id="SFW19411.1"/>
    </source>
</evidence>
<sequence length="295" mass="31350">MWYIAGTLPGPDPVFRETAAQGPARMSDGWLHLADDSAFPVQRGTEALAATALLACEALGFQPPRLLLAGDTGSGEGSRALYAWLAEHADTLNPEGITFHYLFPDVDWHNRVLMALQALPAPPVLVADAGFMYVAKMSGYADAYDLFTPDIGEMAFLADEKAPHPFYTRGFLLAEEENVAALLERANAHGNCPAHLIIKGRIDHIVCGGRLTGTVKEPSVAAMECIGGTGDLVTGLVTALLAGGISMCRASLAAARLARLLAEHCAPDPGTQVSALLQSLPHVLHNYAEEVLRQS</sequence>
<gene>
    <name evidence="2" type="ORF">SAMN02910291_00350</name>
</gene>
<evidence type="ECO:0000259" key="1">
    <source>
        <dbReference type="Pfam" id="PF01256"/>
    </source>
</evidence>
<dbReference type="InterPro" id="IPR000631">
    <property type="entry name" value="CARKD"/>
</dbReference>
<evidence type="ECO:0000313" key="3">
    <source>
        <dbReference type="Proteomes" id="UP000182680"/>
    </source>
</evidence>
<dbReference type="AlphaFoldDB" id="A0AA94HQR0"/>
<proteinExistence type="predicted"/>
<name>A0AA94HQR0_DESDE</name>
<dbReference type="Gene3D" id="3.40.1190.20">
    <property type="match status" value="1"/>
</dbReference>